<dbReference type="CDD" id="cd03443">
    <property type="entry name" value="PaaI_thioesterase"/>
    <property type="match status" value="1"/>
</dbReference>
<comment type="similarity">
    <text evidence="1">Belongs to the thioesterase PaaI family.</text>
</comment>
<dbReference type="PANTHER" id="PTHR21660:SF47">
    <property type="entry name" value="F19P19.27 PROTEIN"/>
    <property type="match status" value="1"/>
</dbReference>
<evidence type="ECO:0000259" key="2">
    <source>
        <dbReference type="Pfam" id="PF03061"/>
    </source>
</evidence>
<name>S8BTV8_9LAMI</name>
<evidence type="ECO:0000256" key="1">
    <source>
        <dbReference type="ARBA" id="ARBA00008324"/>
    </source>
</evidence>
<dbReference type="EMBL" id="AUSU01009615">
    <property type="protein sequence ID" value="EPS58020.1"/>
    <property type="molecule type" value="Genomic_DNA"/>
</dbReference>
<dbReference type="Pfam" id="PF03061">
    <property type="entry name" value="4HBT"/>
    <property type="match status" value="1"/>
</dbReference>
<dbReference type="OrthoDB" id="46529at2759"/>
<feature type="domain" description="Thioesterase" evidence="2">
    <location>
        <begin position="62"/>
        <end position="104"/>
    </location>
</feature>
<comment type="caution">
    <text evidence="3">The sequence shown here is derived from an EMBL/GenBank/DDBJ whole genome shotgun (WGS) entry which is preliminary data.</text>
</comment>
<gene>
    <name evidence="3" type="ORF">M569_16797</name>
</gene>
<reference evidence="3 4" key="1">
    <citation type="journal article" date="2013" name="BMC Genomics">
        <title>The miniature genome of a carnivorous plant Genlisea aurea contains a low number of genes and short non-coding sequences.</title>
        <authorList>
            <person name="Leushkin E.V."/>
            <person name="Sutormin R.A."/>
            <person name="Nabieva E.R."/>
            <person name="Penin A.A."/>
            <person name="Kondrashov A.S."/>
            <person name="Logacheva M.D."/>
        </authorList>
    </citation>
    <scope>NUCLEOTIDE SEQUENCE [LARGE SCALE GENOMIC DNA]</scope>
</reference>
<evidence type="ECO:0000313" key="4">
    <source>
        <dbReference type="Proteomes" id="UP000015453"/>
    </source>
</evidence>
<dbReference type="InterPro" id="IPR029069">
    <property type="entry name" value="HotDog_dom_sf"/>
</dbReference>
<dbReference type="SUPFAM" id="SSF54637">
    <property type="entry name" value="Thioesterase/thiol ester dehydrase-isomerase"/>
    <property type="match status" value="1"/>
</dbReference>
<dbReference type="InterPro" id="IPR039298">
    <property type="entry name" value="ACOT13"/>
</dbReference>
<proteinExistence type="inferred from homology"/>
<protein>
    <submittedName>
        <fullName evidence="3">Thioesterase family protein</fullName>
    </submittedName>
</protein>
<sequence length="105" mass="11131">MDIDSAKKFVEKNGGDYESIVDSMPARFIDPMVTHGLKIDEVERGRVLCSYAIPPRILNTGNTLHGGAIATLVDVIGSVAISTMIPGSEFSGVSVDISVSYLDSA</sequence>
<dbReference type="Proteomes" id="UP000015453">
    <property type="component" value="Unassembled WGS sequence"/>
</dbReference>
<organism evidence="3 4">
    <name type="scientific">Genlisea aurea</name>
    <dbReference type="NCBI Taxonomy" id="192259"/>
    <lineage>
        <taxon>Eukaryota</taxon>
        <taxon>Viridiplantae</taxon>
        <taxon>Streptophyta</taxon>
        <taxon>Embryophyta</taxon>
        <taxon>Tracheophyta</taxon>
        <taxon>Spermatophyta</taxon>
        <taxon>Magnoliopsida</taxon>
        <taxon>eudicotyledons</taxon>
        <taxon>Gunneridae</taxon>
        <taxon>Pentapetalae</taxon>
        <taxon>asterids</taxon>
        <taxon>lamiids</taxon>
        <taxon>Lamiales</taxon>
        <taxon>Lentibulariaceae</taxon>
        <taxon>Genlisea</taxon>
    </lineage>
</organism>
<dbReference type="GO" id="GO:0047617">
    <property type="term" value="F:fatty acyl-CoA hydrolase activity"/>
    <property type="evidence" value="ECO:0007669"/>
    <property type="project" value="InterPro"/>
</dbReference>
<accession>S8BTV8</accession>
<dbReference type="PANTHER" id="PTHR21660">
    <property type="entry name" value="THIOESTERASE SUPERFAMILY MEMBER-RELATED"/>
    <property type="match status" value="1"/>
</dbReference>
<keyword evidence="4" id="KW-1185">Reference proteome</keyword>
<dbReference type="InterPro" id="IPR006683">
    <property type="entry name" value="Thioestr_dom"/>
</dbReference>
<dbReference type="Gene3D" id="3.10.129.10">
    <property type="entry name" value="Hotdog Thioesterase"/>
    <property type="match status" value="1"/>
</dbReference>
<evidence type="ECO:0000313" key="3">
    <source>
        <dbReference type="EMBL" id="EPS58020.1"/>
    </source>
</evidence>
<dbReference type="AlphaFoldDB" id="S8BTV8"/>
<feature type="non-terminal residue" evidence="3">
    <location>
        <position position="105"/>
    </location>
</feature>